<dbReference type="OrthoDB" id="3270420at2759"/>
<keyword evidence="3" id="KW-1185">Reference proteome</keyword>
<evidence type="ECO:0000313" key="3">
    <source>
        <dbReference type="Proteomes" id="UP000186601"/>
    </source>
</evidence>
<feature type="compositionally biased region" description="Acidic residues" evidence="1">
    <location>
        <begin position="184"/>
        <end position="209"/>
    </location>
</feature>
<feature type="compositionally biased region" description="Basic and acidic residues" evidence="1">
    <location>
        <begin position="49"/>
        <end position="69"/>
    </location>
</feature>
<feature type="region of interest" description="Disordered" evidence="1">
    <location>
        <begin position="183"/>
        <end position="209"/>
    </location>
</feature>
<feature type="compositionally biased region" description="Polar residues" evidence="1">
    <location>
        <begin position="135"/>
        <end position="148"/>
    </location>
</feature>
<feature type="compositionally biased region" description="Basic residues" evidence="1">
    <location>
        <begin position="71"/>
        <end position="81"/>
    </location>
</feature>
<dbReference type="AlphaFoldDB" id="A0A2R6NFE5"/>
<organism evidence="2 3">
    <name type="scientific">Hermanssonia centrifuga</name>
    <dbReference type="NCBI Taxonomy" id="98765"/>
    <lineage>
        <taxon>Eukaryota</taxon>
        <taxon>Fungi</taxon>
        <taxon>Dikarya</taxon>
        <taxon>Basidiomycota</taxon>
        <taxon>Agaricomycotina</taxon>
        <taxon>Agaricomycetes</taxon>
        <taxon>Polyporales</taxon>
        <taxon>Meruliaceae</taxon>
        <taxon>Hermanssonia</taxon>
    </lineage>
</organism>
<evidence type="ECO:0000256" key="1">
    <source>
        <dbReference type="SAM" id="MobiDB-lite"/>
    </source>
</evidence>
<dbReference type="EMBL" id="MLYV02001294">
    <property type="protein sequence ID" value="PSR71114.1"/>
    <property type="molecule type" value="Genomic_DNA"/>
</dbReference>
<protein>
    <submittedName>
        <fullName evidence="2">Uncharacterized protein</fullName>
    </submittedName>
</protein>
<accession>A0A2R6NFE5</accession>
<reference evidence="2 3" key="1">
    <citation type="submission" date="2018-02" db="EMBL/GenBank/DDBJ databases">
        <title>Genome sequence of the basidiomycete white-rot fungus Phlebia centrifuga.</title>
        <authorList>
            <person name="Granchi Z."/>
            <person name="Peng M."/>
            <person name="de Vries R.P."/>
            <person name="Hilden K."/>
            <person name="Makela M.R."/>
            <person name="Grigoriev I."/>
            <person name="Riley R."/>
        </authorList>
    </citation>
    <scope>NUCLEOTIDE SEQUENCE [LARGE SCALE GENOMIC DNA]</scope>
    <source>
        <strain evidence="2 3">FBCC195</strain>
    </source>
</reference>
<comment type="caution">
    <text evidence="2">The sequence shown here is derived from an EMBL/GenBank/DDBJ whole genome shotgun (WGS) entry which is preliminary data.</text>
</comment>
<dbReference type="Proteomes" id="UP000186601">
    <property type="component" value="Unassembled WGS sequence"/>
</dbReference>
<feature type="compositionally biased region" description="Low complexity" evidence="1">
    <location>
        <begin position="95"/>
        <end position="113"/>
    </location>
</feature>
<sequence length="277" mass="30710">MSSLFQPKLSFESTSPKPCIVPGNALQLIDDDPSASRSHTPSSIIIIDDDSHGHVEGSADSSNDHEPGRRPIPRVRFRSRVRITSGLRRSRHDQSAASASSSASGSPSSSISAPLRWQADEHGTWGPLGRRLNAYANSTGRGKRSSTAARVKQVEDGQQPQDSVKTNERTPLLRPGRRVAYVDPELDGGGDADDEGVTQTEAELDSEEEEERALREAALKREEDAVFGQWPWRIFNRHVRTPLCAAVLIRTDPSSQWWWWHAEPVLCCFGEDSEYEE</sequence>
<gene>
    <name evidence="2" type="ORF">PHLCEN_2v12960</name>
</gene>
<feature type="region of interest" description="Disordered" evidence="1">
    <location>
        <begin position="24"/>
        <end position="168"/>
    </location>
</feature>
<name>A0A2R6NFE5_9APHY</name>
<proteinExistence type="predicted"/>
<evidence type="ECO:0000313" key="2">
    <source>
        <dbReference type="EMBL" id="PSR71114.1"/>
    </source>
</evidence>